<evidence type="ECO:0000256" key="3">
    <source>
        <dbReference type="ARBA" id="ARBA00023163"/>
    </source>
</evidence>
<evidence type="ECO:0000256" key="2">
    <source>
        <dbReference type="ARBA" id="ARBA00023125"/>
    </source>
</evidence>
<dbReference type="Gene3D" id="1.10.10.60">
    <property type="entry name" value="Homeodomain-like"/>
    <property type="match status" value="1"/>
</dbReference>
<evidence type="ECO:0000313" key="7">
    <source>
        <dbReference type="Proteomes" id="UP000572540"/>
    </source>
</evidence>
<protein>
    <submittedName>
        <fullName evidence="6">AraC-like DNA-binding protein</fullName>
    </submittedName>
</protein>
<feature type="domain" description="HTH araC/xylS-type" evidence="5">
    <location>
        <begin position="268"/>
        <end position="365"/>
    </location>
</feature>
<dbReference type="GO" id="GO:0003700">
    <property type="term" value="F:DNA-binding transcription factor activity"/>
    <property type="evidence" value="ECO:0007669"/>
    <property type="project" value="InterPro"/>
</dbReference>
<keyword evidence="3" id="KW-0804">Transcription</keyword>
<comment type="caution">
    <text evidence="6">The sequence shown here is derived from an EMBL/GenBank/DDBJ whole genome shotgun (WGS) entry which is preliminary data.</text>
</comment>
<keyword evidence="2 6" id="KW-0238">DNA-binding</keyword>
<dbReference type="GO" id="GO:0000976">
    <property type="term" value="F:transcription cis-regulatory region binding"/>
    <property type="evidence" value="ECO:0007669"/>
    <property type="project" value="TreeGrafter"/>
</dbReference>
<dbReference type="InterPro" id="IPR032687">
    <property type="entry name" value="AraC-type_N"/>
</dbReference>
<evidence type="ECO:0000259" key="5">
    <source>
        <dbReference type="PROSITE" id="PS01124"/>
    </source>
</evidence>
<keyword evidence="1" id="KW-0805">Transcription regulation</keyword>
<dbReference type="SMART" id="SM00342">
    <property type="entry name" value="HTH_ARAC"/>
    <property type="match status" value="1"/>
</dbReference>
<dbReference type="EMBL" id="JACCAU010000001">
    <property type="protein sequence ID" value="NYH20025.1"/>
    <property type="molecule type" value="Genomic_DNA"/>
</dbReference>
<dbReference type="PANTHER" id="PTHR47894:SF1">
    <property type="entry name" value="HTH-TYPE TRANSCRIPTIONAL REGULATOR VQSM"/>
    <property type="match status" value="1"/>
</dbReference>
<gene>
    <name evidence="6" type="ORF">GGD41_007253</name>
</gene>
<dbReference type="AlphaFoldDB" id="A0A7Y9WGL4"/>
<dbReference type="Proteomes" id="UP000572540">
    <property type="component" value="Unassembled WGS sequence"/>
</dbReference>
<dbReference type="InterPro" id="IPR009057">
    <property type="entry name" value="Homeodomain-like_sf"/>
</dbReference>
<accession>A0A7Y9WGL4</accession>
<feature type="region of interest" description="Disordered" evidence="4">
    <location>
        <begin position="358"/>
        <end position="377"/>
    </location>
</feature>
<dbReference type="GO" id="GO:0005829">
    <property type="term" value="C:cytosol"/>
    <property type="evidence" value="ECO:0007669"/>
    <property type="project" value="TreeGrafter"/>
</dbReference>
<evidence type="ECO:0000313" key="6">
    <source>
        <dbReference type="EMBL" id="NYH20025.1"/>
    </source>
</evidence>
<feature type="compositionally biased region" description="Polar residues" evidence="4">
    <location>
        <begin position="365"/>
        <end position="377"/>
    </location>
</feature>
<sequence length="377" mass="41121">MQHSAATPAPATRRQSNRWKHASSAVVLREKRFSPSKLAVLIGVASQAGLDAGAVLAGTGLDVESIADPFTLTSPLQFLTAARNAVGQYGESDLGVRVGRQMHVSSYGMYGYALLCTGTMADMFDTAVKYFELVNGVFDLCWVEHEGVASWLFPQREEVLLPEVDDQLYRFLIDLQITVHATVTKDVMGTWCVPAHAAFTQAEPPHAAALAEALECPLAFGQPRNTLSYPAAWLSRAPQLANPITAAQVSTECARLLETFRWQAGVSRRVYQELIRTPGQFPVIDQIAGNLCMTSRTLRRKLDAEGTSYSELLTSVRKALAIDYLTTTTLGTEDIALTLGFSDAVGFRHAFKRWTGKTPHEVRQNRTTAASGPSGDQ</sequence>
<evidence type="ECO:0000256" key="1">
    <source>
        <dbReference type="ARBA" id="ARBA00023015"/>
    </source>
</evidence>
<dbReference type="RefSeq" id="WP_179704461.1">
    <property type="nucleotide sequence ID" value="NZ_JACCAU010000001.1"/>
</dbReference>
<name>A0A7Y9WGL4_9BURK</name>
<proteinExistence type="predicted"/>
<reference evidence="6 7" key="1">
    <citation type="submission" date="2020-07" db="EMBL/GenBank/DDBJ databases">
        <title>Exploring microbial biodiversity for novel pathways involved in the catabolism of aromatic compounds derived from lignin.</title>
        <authorList>
            <person name="Elkins J."/>
        </authorList>
    </citation>
    <scope>NUCLEOTIDE SEQUENCE [LARGE SCALE GENOMIC DNA]</scope>
    <source>
        <strain evidence="6 7">H2C3B</strain>
    </source>
</reference>
<organism evidence="6 7">
    <name type="scientific">Paraburkholderia bryophila</name>
    <dbReference type="NCBI Taxonomy" id="420952"/>
    <lineage>
        <taxon>Bacteria</taxon>
        <taxon>Pseudomonadati</taxon>
        <taxon>Pseudomonadota</taxon>
        <taxon>Betaproteobacteria</taxon>
        <taxon>Burkholderiales</taxon>
        <taxon>Burkholderiaceae</taxon>
        <taxon>Paraburkholderia</taxon>
    </lineage>
</organism>
<dbReference type="PROSITE" id="PS01124">
    <property type="entry name" value="HTH_ARAC_FAMILY_2"/>
    <property type="match status" value="1"/>
</dbReference>
<dbReference type="PANTHER" id="PTHR47894">
    <property type="entry name" value="HTH-TYPE TRANSCRIPTIONAL REGULATOR GADX"/>
    <property type="match status" value="1"/>
</dbReference>
<dbReference type="Pfam" id="PF12625">
    <property type="entry name" value="Arabinose_bd"/>
    <property type="match status" value="1"/>
</dbReference>
<dbReference type="InterPro" id="IPR018060">
    <property type="entry name" value="HTH_AraC"/>
</dbReference>
<feature type="region of interest" description="Disordered" evidence="4">
    <location>
        <begin position="1"/>
        <end position="20"/>
    </location>
</feature>
<evidence type="ECO:0000256" key="4">
    <source>
        <dbReference type="SAM" id="MobiDB-lite"/>
    </source>
</evidence>
<dbReference type="Pfam" id="PF12833">
    <property type="entry name" value="HTH_18"/>
    <property type="match status" value="1"/>
</dbReference>
<dbReference type="SUPFAM" id="SSF46689">
    <property type="entry name" value="Homeodomain-like"/>
    <property type="match status" value="1"/>
</dbReference>